<name>A0A383W386_TETOB</name>
<dbReference type="PROSITE" id="PS50294">
    <property type="entry name" value="WD_REPEATS_REGION"/>
    <property type="match status" value="1"/>
</dbReference>
<dbReference type="PROSITE" id="PS00678">
    <property type="entry name" value="WD_REPEATS_1"/>
    <property type="match status" value="1"/>
</dbReference>
<dbReference type="AlphaFoldDB" id="A0A383W386"/>
<dbReference type="EMBL" id="FNXT01001103">
    <property type="protein sequence ID" value="SZX72115.1"/>
    <property type="molecule type" value="Genomic_DNA"/>
</dbReference>
<dbReference type="InterPro" id="IPR036322">
    <property type="entry name" value="WD40_repeat_dom_sf"/>
</dbReference>
<accession>A0A383W386</accession>
<dbReference type="InterPro" id="IPR015943">
    <property type="entry name" value="WD40/YVTN_repeat-like_dom_sf"/>
</dbReference>
<feature type="compositionally biased region" description="Low complexity" evidence="4">
    <location>
        <begin position="413"/>
        <end position="422"/>
    </location>
</feature>
<evidence type="ECO:0000256" key="1">
    <source>
        <dbReference type="ARBA" id="ARBA00022574"/>
    </source>
</evidence>
<keyword evidence="6" id="KW-1185">Reference proteome</keyword>
<evidence type="ECO:0000313" key="5">
    <source>
        <dbReference type="EMBL" id="SZX72115.1"/>
    </source>
</evidence>
<keyword evidence="2" id="KW-0677">Repeat</keyword>
<evidence type="ECO:0000256" key="4">
    <source>
        <dbReference type="SAM" id="MobiDB-lite"/>
    </source>
</evidence>
<organism evidence="5 6">
    <name type="scientific">Tetradesmus obliquus</name>
    <name type="common">Green alga</name>
    <name type="synonym">Acutodesmus obliquus</name>
    <dbReference type="NCBI Taxonomy" id="3088"/>
    <lineage>
        <taxon>Eukaryota</taxon>
        <taxon>Viridiplantae</taxon>
        <taxon>Chlorophyta</taxon>
        <taxon>core chlorophytes</taxon>
        <taxon>Chlorophyceae</taxon>
        <taxon>CS clade</taxon>
        <taxon>Sphaeropleales</taxon>
        <taxon>Scenedesmaceae</taxon>
        <taxon>Tetradesmus</taxon>
    </lineage>
</organism>
<reference evidence="5 6" key="1">
    <citation type="submission" date="2016-10" db="EMBL/GenBank/DDBJ databases">
        <authorList>
            <person name="Cai Z."/>
        </authorList>
    </citation>
    <scope>NUCLEOTIDE SEQUENCE [LARGE SCALE GENOMIC DNA]</scope>
</reference>
<dbReference type="InterPro" id="IPR019775">
    <property type="entry name" value="WD40_repeat_CS"/>
</dbReference>
<evidence type="ECO:0000256" key="2">
    <source>
        <dbReference type="ARBA" id="ARBA00022737"/>
    </source>
</evidence>
<gene>
    <name evidence="5" type="ORF">BQ4739_LOCUS12274</name>
</gene>
<evidence type="ECO:0000313" key="6">
    <source>
        <dbReference type="Proteomes" id="UP000256970"/>
    </source>
</evidence>
<dbReference type="Gene3D" id="2.130.10.10">
    <property type="entry name" value="YVTN repeat-like/Quinoprotein amine dehydrogenase"/>
    <property type="match status" value="2"/>
</dbReference>
<evidence type="ECO:0000256" key="3">
    <source>
        <dbReference type="PROSITE-ProRule" id="PRU00221"/>
    </source>
</evidence>
<feature type="region of interest" description="Disordered" evidence="4">
    <location>
        <begin position="413"/>
        <end position="442"/>
    </location>
</feature>
<feature type="repeat" description="WD" evidence="3">
    <location>
        <begin position="150"/>
        <end position="188"/>
    </location>
</feature>
<dbReference type="InterPro" id="IPR039328">
    <property type="entry name" value="WDR89"/>
</dbReference>
<dbReference type="InterPro" id="IPR001680">
    <property type="entry name" value="WD40_rpt"/>
</dbReference>
<proteinExistence type="predicted"/>
<sequence>MGHIYFGDDDGDPSTASAPAAAAAAAAAAPALAAATAPAGMAAAAAGTQFAHCCSRARVDYNTANPCYVFKAIISPDSSAVAASLSNNAIKLYSCGVSGLSHVADIAAHSATISDVQFPFDSLPNALYSCSRDGHVKAWDLRSRQLAESYQAHHQELYAFSVSDNLVAAGGQGDVHFWDRRTQQRLASFDDMHMDDVTQVLFHAASSKLITASQDGLVAVHELSGGLSQDDGFIAALNVGTSVEQLGLYGSGGQHMWCRTGTETLQLWDWLAATQEDAAGGDTAVADLAEARQMAAAAAGASSAAALFGEVDYLVGCHWDSSSGQLLLVAGTNGGAAAFFPVAEQQHRAGQIPPGGNLLQQPAVVLNGCHRDVVRSVDCFAGTAAQRLLCVSAGEDAQLALWTLDQAAVAAAAAPSSSEDSAGPSRRQQQHAHNGNLRRSPY</sequence>
<dbReference type="PROSITE" id="PS50082">
    <property type="entry name" value="WD_REPEATS_2"/>
    <property type="match status" value="2"/>
</dbReference>
<dbReference type="Proteomes" id="UP000256970">
    <property type="component" value="Unassembled WGS sequence"/>
</dbReference>
<feature type="repeat" description="WD" evidence="3">
    <location>
        <begin position="106"/>
        <end position="149"/>
    </location>
</feature>
<dbReference type="SUPFAM" id="SSF50978">
    <property type="entry name" value="WD40 repeat-like"/>
    <property type="match status" value="1"/>
</dbReference>
<keyword evidence="1 3" id="KW-0853">WD repeat</keyword>
<protein>
    <submittedName>
        <fullName evidence="5">Uncharacterized protein</fullName>
    </submittedName>
</protein>
<dbReference type="Pfam" id="PF00400">
    <property type="entry name" value="WD40"/>
    <property type="match status" value="1"/>
</dbReference>
<dbReference type="SMART" id="SM00320">
    <property type="entry name" value="WD40"/>
    <property type="match status" value="5"/>
</dbReference>
<dbReference type="PANTHER" id="PTHR22889:SF0">
    <property type="entry name" value="WD REPEAT-CONTAINING PROTEIN 89"/>
    <property type="match status" value="1"/>
</dbReference>
<dbReference type="PANTHER" id="PTHR22889">
    <property type="entry name" value="WD REPEAT-CONTAINING PROTEIN 89"/>
    <property type="match status" value="1"/>
</dbReference>